<dbReference type="RefSeq" id="WP_345484570.1">
    <property type="nucleotide sequence ID" value="NZ_BAAAWU010000001.1"/>
</dbReference>
<proteinExistence type="predicted"/>
<organism evidence="1 2">
    <name type="scientific">Streptomyces roseoviridis</name>
    <dbReference type="NCBI Taxonomy" id="67361"/>
    <lineage>
        <taxon>Bacteria</taxon>
        <taxon>Bacillati</taxon>
        <taxon>Actinomycetota</taxon>
        <taxon>Actinomycetes</taxon>
        <taxon>Kitasatosporales</taxon>
        <taxon>Streptomycetaceae</taxon>
        <taxon>Streptomyces</taxon>
    </lineage>
</organism>
<name>A0ABV5QY51_9ACTN</name>
<evidence type="ECO:0000313" key="1">
    <source>
        <dbReference type="EMBL" id="MFB9558460.1"/>
    </source>
</evidence>
<comment type="caution">
    <text evidence="1">The sequence shown here is derived from an EMBL/GenBank/DDBJ whole genome shotgun (WGS) entry which is preliminary data.</text>
</comment>
<gene>
    <name evidence="1" type="ORF">ACFFTP_30295</name>
</gene>
<keyword evidence="2" id="KW-1185">Reference proteome</keyword>
<dbReference type="EMBL" id="JBHMCT010000023">
    <property type="protein sequence ID" value="MFB9558460.1"/>
    <property type="molecule type" value="Genomic_DNA"/>
</dbReference>
<evidence type="ECO:0000313" key="2">
    <source>
        <dbReference type="Proteomes" id="UP001589716"/>
    </source>
</evidence>
<protein>
    <recommendedName>
        <fullName evidence="3">Adenosylcobinamide kinase</fullName>
    </recommendedName>
</protein>
<reference evidence="1 2" key="1">
    <citation type="submission" date="2024-09" db="EMBL/GenBank/DDBJ databases">
        <authorList>
            <person name="Sun Q."/>
            <person name="Mori K."/>
        </authorList>
    </citation>
    <scope>NUCLEOTIDE SEQUENCE [LARGE SCALE GENOMIC DNA]</scope>
    <source>
        <strain evidence="1 2">JCM 4414</strain>
    </source>
</reference>
<dbReference type="Proteomes" id="UP001589716">
    <property type="component" value="Unassembled WGS sequence"/>
</dbReference>
<evidence type="ECO:0008006" key="3">
    <source>
        <dbReference type="Google" id="ProtNLM"/>
    </source>
</evidence>
<accession>A0ABV5QY51</accession>
<sequence>MIVAIGGRPRTEKSKLAEHLAVALDGVLLAELRTVLFPTALTASREQASRLYEWLLQAAVWNLHQHPVALWSSTLTHSRTPAMCERSGISPPT</sequence>